<sequence length="60" mass="7077">MKDINPETLHEFFNRIPSIRRLEKEAGMAEGSLAKMVRGKKIITEKTKMRLKPLLEKYNF</sequence>
<protein>
    <recommendedName>
        <fullName evidence="3">XRE family transcriptional regulator</fullName>
    </recommendedName>
</protein>
<dbReference type="Proteomes" id="UP000515237">
    <property type="component" value="Chromosome"/>
</dbReference>
<dbReference type="RefSeq" id="WP_185270916.1">
    <property type="nucleotide sequence ID" value="NZ_CP055156.1"/>
</dbReference>
<reference evidence="1 2" key="1">
    <citation type="journal article" date="2018" name="Int. J. Syst. Evol. Microbiol.">
        <title>Adhaeribacter swui sp. nov., isolated from wet mud.</title>
        <authorList>
            <person name="Kim D.U."/>
            <person name="Kim K.W."/>
            <person name="Kang M.S."/>
            <person name="Kim J.Y."/>
            <person name="Jang J.H."/>
            <person name="Kim M.K."/>
        </authorList>
    </citation>
    <scope>NUCLEOTIDE SEQUENCE [LARGE SCALE GENOMIC DNA]</scope>
    <source>
        <strain evidence="1 2">KCTC 52873</strain>
    </source>
</reference>
<evidence type="ECO:0000313" key="1">
    <source>
        <dbReference type="EMBL" id="QNF34436.1"/>
    </source>
</evidence>
<gene>
    <name evidence="1" type="ORF">HUW51_17525</name>
</gene>
<accession>A0A7G7GBA2</accession>
<dbReference type="EMBL" id="CP055156">
    <property type="protein sequence ID" value="QNF34436.1"/>
    <property type="molecule type" value="Genomic_DNA"/>
</dbReference>
<keyword evidence="2" id="KW-1185">Reference proteome</keyword>
<name>A0A7G7GBA2_9BACT</name>
<evidence type="ECO:0008006" key="3">
    <source>
        <dbReference type="Google" id="ProtNLM"/>
    </source>
</evidence>
<proteinExistence type="predicted"/>
<dbReference type="KEGG" id="aswu:HUW51_17525"/>
<dbReference type="AlphaFoldDB" id="A0A7G7GBA2"/>
<organism evidence="1 2">
    <name type="scientific">Adhaeribacter swui</name>
    <dbReference type="NCBI Taxonomy" id="2086471"/>
    <lineage>
        <taxon>Bacteria</taxon>
        <taxon>Pseudomonadati</taxon>
        <taxon>Bacteroidota</taxon>
        <taxon>Cytophagia</taxon>
        <taxon>Cytophagales</taxon>
        <taxon>Hymenobacteraceae</taxon>
        <taxon>Adhaeribacter</taxon>
    </lineage>
</organism>
<evidence type="ECO:0000313" key="2">
    <source>
        <dbReference type="Proteomes" id="UP000515237"/>
    </source>
</evidence>